<reference evidence="3" key="2">
    <citation type="journal article" date="2016" name="Sci. Rep.">
        <title>Dictyocaulus viviparus genome, variome and transcriptome elucidate lungworm biology and support future intervention.</title>
        <authorList>
            <person name="McNulty S.N."/>
            <person name="Strube C."/>
            <person name="Rosa B.A."/>
            <person name="Martin J.C."/>
            <person name="Tyagi R."/>
            <person name="Choi Y.J."/>
            <person name="Wang Q."/>
            <person name="Hallsworth Pepin K."/>
            <person name="Zhang X."/>
            <person name="Ozersky P."/>
            <person name="Wilson R.K."/>
            <person name="Sternberg P.W."/>
            <person name="Gasser R.B."/>
            <person name="Mitreva M."/>
        </authorList>
    </citation>
    <scope>NUCLEOTIDE SEQUENCE [LARGE SCALE GENOMIC DNA]</scope>
    <source>
        <strain evidence="3">HannoverDv2000</strain>
    </source>
</reference>
<dbReference type="EMBL" id="KN716355">
    <property type="protein sequence ID" value="KJH46378.1"/>
    <property type="molecule type" value="Genomic_DNA"/>
</dbReference>
<dbReference type="InterPro" id="IPR036179">
    <property type="entry name" value="Ig-like_dom_sf"/>
</dbReference>
<dbReference type="STRING" id="29172.A0A0D8XP18"/>
<evidence type="ECO:0008006" key="4">
    <source>
        <dbReference type="Google" id="ProtNLM"/>
    </source>
</evidence>
<dbReference type="OrthoDB" id="5969272at2759"/>
<keyword evidence="1" id="KW-0472">Membrane</keyword>
<evidence type="ECO:0000313" key="2">
    <source>
        <dbReference type="EMBL" id="KJH46378.1"/>
    </source>
</evidence>
<dbReference type="SUPFAM" id="SSF48726">
    <property type="entry name" value="Immunoglobulin"/>
    <property type="match status" value="1"/>
</dbReference>
<keyword evidence="3" id="KW-1185">Reference proteome</keyword>
<dbReference type="AlphaFoldDB" id="A0A0D8XP18"/>
<evidence type="ECO:0000256" key="1">
    <source>
        <dbReference type="SAM" id="Phobius"/>
    </source>
</evidence>
<dbReference type="Proteomes" id="UP000053766">
    <property type="component" value="Unassembled WGS sequence"/>
</dbReference>
<name>A0A0D8XP18_DICVI</name>
<evidence type="ECO:0000313" key="3">
    <source>
        <dbReference type="Proteomes" id="UP000053766"/>
    </source>
</evidence>
<accession>A0A0D8XP18</accession>
<reference evidence="2 3" key="1">
    <citation type="submission" date="2013-11" db="EMBL/GenBank/DDBJ databases">
        <title>Draft genome of the bovine lungworm Dictyocaulus viviparus.</title>
        <authorList>
            <person name="Mitreva M."/>
        </authorList>
    </citation>
    <scope>NUCLEOTIDE SEQUENCE [LARGE SCALE GENOMIC DNA]</scope>
    <source>
        <strain evidence="2 3">HannoverDv2000</strain>
    </source>
</reference>
<organism evidence="2 3">
    <name type="scientific">Dictyocaulus viviparus</name>
    <name type="common">Bovine lungworm</name>
    <dbReference type="NCBI Taxonomy" id="29172"/>
    <lineage>
        <taxon>Eukaryota</taxon>
        <taxon>Metazoa</taxon>
        <taxon>Ecdysozoa</taxon>
        <taxon>Nematoda</taxon>
        <taxon>Chromadorea</taxon>
        <taxon>Rhabditida</taxon>
        <taxon>Rhabditina</taxon>
        <taxon>Rhabditomorpha</taxon>
        <taxon>Strongyloidea</taxon>
        <taxon>Metastrongylidae</taxon>
        <taxon>Dictyocaulus</taxon>
    </lineage>
</organism>
<keyword evidence="1" id="KW-1133">Transmembrane helix</keyword>
<proteinExistence type="predicted"/>
<sequence length="103" mass="11659">MYIVITELSGSIALNGFDIQVNNADYKHAGLYTCEAVNEYTAAGKTSKPLIVIERMLRVKSELAWIYPLSIIVVILILLAIIIGLCEVRKRRQNKLSEYMIQE</sequence>
<protein>
    <recommendedName>
        <fullName evidence="4">Immunoglobulin I-set domain-containing protein</fullName>
    </recommendedName>
</protein>
<keyword evidence="1" id="KW-0812">Transmembrane</keyword>
<gene>
    <name evidence="2" type="ORF">DICVIV_07546</name>
</gene>
<feature type="transmembrane region" description="Helical" evidence="1">
    <location>
        <begin position="65"/>
        <end position="86"/>
    </location>
</feature>